<proteinExistence type="inferred from homology"/>
<organism evidence="9 10">
    <name type="scientific">Triparma columacea</name>
    <dbReference type="NCBI Taxonomy" id="722753"/>
    <lineage>
        <taxon>Eukaryota</taxon>
        <taxon>Sar</taxon>
        <taxon>Stramenopiles</taxon>
        <taxon>Ochrophyta</taxon>
        <taxon>Bolidophyceae</taxon>
        <taxon>Parmales</taxon>
        <taxon>Triparmaceae</taxon>
        <taxon>Triparma</taxon>
    </lineage>
</organism>
<name>A0A9W7GQM9_9STRA</name>
<dbReference type="Proteomes" id="UP001165065">
    <property type="component" value="Unassembled WGS sequence"/>
</dbReference>
<dbReference type="InterPro" id="IPR057947">
    <property type="entry name" value="TPR_XPO7/RBP17"/>
</dbReference>
<dbReference type="InterPro" id="IPR044189">
    <property type="entry name" value="XPO4/7-like"/>
</dbReference>
<dbReference type="InterPro" id="IPR011989">
    <property type="entry name" value="ARM-like"/>
</dbReference>
<dbReference type="PANTHER" id="PTHR12596:SF2">
    <property type="entry name" value="EXPORTIN-7 ISOFORM X1"/>
    <property type="match status" value="1"/>
</dbReference>
<evidence type="ECO:0000313" key="10">
    <source>
        <dbReference type="Proteomes" id="UP001165065"/>
    </source>
</evidence>
<keyword evidence="6" id="KW-0653">Protein transport</keyword>
<keyword evidence="5" id="KW-0963">Cytoplasm</keyword>
<sequence length="1090" mass="123022">MNSEQLQQVEQLATTLYTTPDESARQDAQSRLLSLQTSAENIPMAQFILDNSQSHYALLVAANSLTALITTHWNNFTIPQRVEIRNYVLSYLGNSGTSLQGFVQTQLIKLVCRITKLGWFDDPSHRELAEEVTKFLQATVDHCILGLRILNQLVDELNIPTSGRTITQHRKTAVSFRDVSLFRVFQLGLTTLGQLQSNSINAEPNQLRTLGEQSLSLCVRCLSFDFIGTNPDESSEDVGTIQVPSNWKSVIQDPDTMALFVFFYTNFDPPRSSKAMEALILLCSCRRSLFSTDRDRAEFLQRLMNAVTILMKNQTGFQHEDNYHQFCRLLGRLKANYQLSELVKADSYIEWLKLASDFTVQSMQNWQFSRNSIHYLLALFGRLVAAVPYVRADTGVKGHSNALEVAVLTVVKSYIDSMLGSVATVLQADGGLDDPLDDDGSLKEQLERLPTICRFQYTTVAQLILEKFDPIMAEYQQVIASASTVSVDQATMMKLQGYEGQLTWLIYMIGAIVGGHSWSTSHLDDGEETIDASLSRRCDDKLEMAFLYYFQHFRRVYMFMWDQSGSTTMSSISSIITPSSKIGSEHAPTTKQKVYQRMFEHMAMGDHTSVANLIVTKIGNNLKYWPNDEDVVAKTLELFYDMASGYSSSKLLLTLDTVKYLLMHHTSDYFPFLSVPSNCRHRTTFHATLTRLLFSSTAEEMPLSFDAFIEPICKTLSQLGQLSPQELRSEHVKPPLIGVLRDLRGIASSLHNRKTYAMLFDHLFPSHFPLLVRIAEVWYDEPAVTTSLLKFVQEFVYNKANRVNFDQSSPNGILLFRTTSDIVCAYASNSLQHHSTNSAQYGEHDMYKKVYKGYALTLDVIVSALSGNYVCFGVFALYNDPALDHALEIALKLVMSISLDDIMSYPKLSKSYFSFMEILFHNHISAVLGLPTETLMQLMNSIHEGLQSSDAPLSSLCATTIDHLSTFYFDNKGKGDKPEMQNLTRHLNSEPNLFASLTATLFNLLLFGSASNHWAVMRPMLSLMLASEQSFTMYKDQLLSTQAPENKQQLNAAFSKLLEDVARNLDSSNRDRFTQKLTAFRVATRSFLTL</sequence>
<evidence type="ECO:0000256" key="6">
    <source>
        <dbReference type="ARBA" id="ARBA00022927"/>
    </source>
</evidence>
<feature type="domain" description="Importin N-terminal" evidence="8">
    <location>
        <begin position="28"/>
        <end position="94"/>
    </location>
</feature>
<dbReference type="EMBL" id="BRYA01000399">
    <property type="protein sequence ID" value="GMI48450.1"/>
    <property type="molecule type" value="Genomic_DNA"/>
</dbReference>
<dbReference type="FunFam" id="1.25.10.10:FF:000520">
    <property type="entry name" value="Exportin-7-A"/>
    <property type="match status" value="1"/>
</dbReference>
<dbReference type="GO" id="GO:0005049">
    <property type="term" value="F:nuclear export signal receptor activity"/>
    <property type="evidence" value="ECO:0007669"/>
    <property type="project" value="InterPro"/>
</dbReference>
<evidence type="ECO:0000256" key="3">
    <source>
        <dbReference type="ARBA" id="ARBA00009466"/>
    </source>
</evidence>
<comment type="similarity">
    <text evidence="3">Belongs to the exportin family.</text>
</comment>
<dbReference type="GO" id="GO:0005737">
    <property type="term" value="C:cytoplasm"/>
    <property type="evidence" value="ECO:0007669"/>
    <property type="project" value="UniProtKB-SubCell"/>
</dbReference>
<dbReference type="PANTHER" id="PTHR12596">
    <property type="entry name" value="EXPORTIN 4,7-RELATED"/>
    <property type="match status" value="1"/>
</dbReference>
<dbReference type="GO" id="GO:0006611">
    <property type="term" value="P:protein export from nucleus"/>
    <property type="evidence" value="ECO:0007669"/>
    <property type="project" value="TreeGrafter"/>
</dbReference>
<keyword evidence="7" id="KW-0539">Nucleus</keyword>
<evidence type="ECO:0000259" key="8">
    <source>
        <dbReference type="PROSITE" id="PS50166"/>
    </source>
</evidence>
<comment type="caution">
    <text evidence="9">The sequence shown here is derived from an EMBL/GenBank/DDBJ whole genome shotgun (WGS) entry which is preliminary data.</text>
</comment>
<dbReference type="InterPro" id="IPR016024">
    <property type="entry name" value="ARM-type_fold"/>
</dbReference>
<dbReference type="PROSITE" id="PS50166">
    <property type="entry name" value="IMPORTIN_B_NT"/>
    <property type="match status" value="1"/>
</dbReference>
<evidence type="ECO:0000256" key="7">
    <source>
        <dbReference type="ARBA" id="ARBA00023242"/>
    </source>
</evidence>
<evidence type="ECO:0000313" key="9">
    <source>
        <dbReference type="EMBL" id="GMI48450.1"/>
    </source>
</evidence>
<keyword evidence="10" id="KW-1185">Reference proteome</keyword>
<dbReference type="SMART" id="SM00913">
    <property type="entry name" value="IBN_N"/>
    <property type="match status" value="1"/>
</dbReference>
<dbReference type="Gene3D" id="1.25.10.10">
    <property type="entry name" value="Leucine-rich Repeat Variant"/>
    <property type="match status" value="2"/>
</dbReference>
<dbReference type="GO" id="GO:0031267">
    <property type="term" value="F:small GTPase binding"/>
    <property type="evidence" value="ECO:0007669"/>
    <property type="project" value="InterPro"/>
</dbReference>
<dbReference type="Pfam" id="PF03810">
    <property type="entry name" value="IBN_N"/>
    <property type="match status" value="1"/>
</dbReference>
<keyword evidence="4" id="KW-0813">Transport</keyword>
<evidence type="ECO:0000256" key="2">
    <source>
        <dbReference type="ARBA" id="ARBA00004496"/>
    </source>
</evidence>
<dbReference type="GO" id="GO:0005643">
    <property type="term" value="C:nuclear pore"/>
    <property type="evidence" value="ECO:0007669"/>
    <property type="project" value="TreeGrafter"/>
</dbReference>
<dbReference type="Pfam" id="PF25795">
    <property type="entry name" value="TPR_XPO7"/>
    <property type="match status" value="1"/>
</dbReference>
<reference evidence="10" key="1">
    <citation type="journal article" date="2023" name="Commun. Biol.">
        <title>Genome analysis of Parmales, the sister group of diatoms, reveals the evolutionary specialization of diatoms from phago-mixotrophs to photoautotrophs.</title>
        <authorList>
            <person name="Ban H."/>
            <person name="Sato S."/>
            <person name="Yoshikawa S."/>
            <person name="Yamada K."/>
            <person name="Nakamura Y."/>
            <person name="Ichinomiya M."/>
            <person name="Sato N."/>
            <person name="Blanc-Mathieu R."/>
            <person name="Endo H."/>
            <person name="Kuwata A."/>
            <person name="Ogata H."/>
        </authorList>
    </citation>
    <scope>NUCLEOTIDE SEQUENCE [LARGE SCALE GENOMIC DNA]</scope>
</reference>
<dbReference type="SUPFAM" id="SSF48371">
    <property type="entry name" value="ARM repeat"/>
    <property type="match status" value="1"/>
</dbReference>
<dbReference type="InterPro" id="IPR001494">
    <property type="entry name" value="Importin-beta_N"/>
</dbReference>
<dbReference type="OrthoDB" id="244158at2759"/>
<comment type="subcellular location">
    <subcellularLocation>
        <location evidence="2">Cytoplasm</location>
    </subcellularLocation>
    <subcellularLocation>
        <location evidence="1">Nucleus</location>
    </subcellularLocation>
</comment>
<evidence type="ECO:0000256" key="1">
    <source>
        <dbReference type="ARBA" id="ARBA00004123"/>
    </source>
</evidence>
<evidence type="ECO:0000256" key="4">
    <source>
        <dbReference type="ARBA" id="ARBA00022448"/>
    </source>
</evidence>
<gene>
    <name evidence="9" type="ORF">TrCOL_g6653</name>
</gene>
<protein>
    <recommendedName>
        <fullName evidence="8">Importin N-terminal domain-containing protein</fullName>
    </recommendedName>
</protein>
<evidence type="ECO:0000256" key="5">
    <source>
        <dbReference type="ARBA" id="ARBA00022490"/>
    </source>
</evidence>
<dbReference type="AlphaFoldDB" id="A0A9W7GQM9"/>
<accession>A0A9W7GQM9</accession>